<evidence type="ECO:0000313" key="4">
    <source>
        <dbReference type="Proteomes" id="UP000030302"/>
    </source>
</evidence>
<feature type="transmembrane region" description="Helical" evidence="1">
    <location>
        <begin position="12"/>
        <end position="31"/>
    </location>
</feature>
<keyword evidence="1" id="KW-1133">Transmembrane helix</keyword>
<dbReference type="HOGENOM" id="CLU_126620_0_0_4"/>
<evidence type="ECO:0000259" key="2">
    <source>
        <dbReference type="Pfam" id="PF07811"/>
    </source>
</evidence>
<name>A0A0A1FGY2_9BURK</name>
<keyword evidence="1" id="KW-0812">Transmembrane</keyword>
<dbReference type="KEGG" id="care:LT85_3807"/>
<dbReference type="Pfam" id="PF07811">
    <property type="entry name" value="TadE"/>
    <property type="match status" value="1"/>
</dbReference>
<reference evidence="4" key="1">
    <citation type="journal article" date="2014" name="Soil Biol. Biochem.">
        <title>Structure and function of bacterial communities in ageing soils: Insights from the Mendocino ecological staircase.</title>
        <authorList>
            <person name="Uroz S."/>
            <person name="Tech J.J."/>
            <person name="Sawaya N.A."/>
            <person name="Frey-Klett P."/>
            <person name="Leveau J.H.J."/>
        </authorList>
    </citation>
    <scope>NUCLEOTIDE SEQUENCE [LARGE SCALE GENOMIC DNA]</scope>
    <source>
        <strain evidence="4">Cal35</strain>
    </source>
</reference>
<dbReference type="AlphaFoldDB" id="A0A0A1FGY2"/>
<protein>
    <submittedName>
        <fullName evidence="3">TadZ/CpaE-like protein</fullName>
    </submittedName>
</protein>
<gene>
    <name evidence="3" type="ORF">LT85_3807</name>
</gene>
<dbReference type="EMBL" id="CP009962">
    <property type="protein sequence ID" value="AIY42965.1"/>
    <property type="molecule type" value="Genomic_DNA"/>
</dbReference>
<dbReference type="STRING" id="279058.LT85_3807"/>
<dbReference type="InterPro" id="IPR012495">
    <property type="entry name" value="TadE-like_dom"/>
</dbReference>
<dbReference type="OrthoDB" id="7026216at2"/>
<keyword evidence="4" id="KW-1185">Reference proteome</keyword>
<keyword evidence="1" id="KW-0472">Membrane</keyword>
<accession>A0A0A1FGY2</accession>
<evidence type="ECO:0000256" key="1">
    <source>
        <dbReference type="SAM" id="Phobius"/>
    </source>
</evidence>
<feature type="domain" description="TadE-like" evidence="2">
    <location>
        <begin position="12"/>
        <end position="54"/>
    </location>
</feature>
<sequence length="151" mass="16204">MDTRQKGVSQKGTAMVEFALILPLLLLLTFVTTEFGRAIYQYNTITKSVRDAVRYLSLQTPGTHITEAQNLVVYGNIAGTGTPLALGLSTSNVLTPTWQTAGANPLINTVTVTVSGYKFIPLYSSVFGLAFTDASGKITYSNISATMRSSI</sequence>
<dbReference type="RefSeq" id="WP_038491940.1">
    <property type="nucleotide sequence ID" value="NZ_CP009962.1"/>
</dbReference>
<dbReference type="Proteomes" id="UP000030302">
    <property type="component" value="Chromosome"/>
</dbReference>
<evidence type="ECO:0000313" key="3">
    <source>
        <dbReference type="EMBL" id="AIY42965.1"/>
    </source>
</evidence>
<organism evidence="3 4">
    <name type="scientific">Collimonas arenae</name>
    <dbReference type="NCBI Taxonomy" id="279058"/>
    <lineage>
        <taxon>Bacteria</taxon>
        <taxon>Pseudomonadati</taxon>
        <taxon>Pseudomonadota</taxon>
        <taxon>Betaproteobacteria</taxon>
        <taxon>Burkholderiales</taxon>
        <taxon>Oxalobacteraceae</taxon>
        <taxon>Collimonas</taxon>
    </lineage>
</organism>
<proteinExistence type="predicted"/>